<dbReference type="InterPro" id="IPR009003">
    <property type="entry name" value="Peptidase_S1_PA"/>
</dbReference>
<protein>
    <submittedName>
        <fullName evidence="3">Uncharacterized protein LOC115620203</fullName>
    </submittedName>
</protein>
<dbReference type="Proteomes" id="UP000504634">
    <property type="component" value="Unplaced"/>
</dbReference>
<organism evidence="2 3">
    <name type="scientific">Drosophila lebanonensis</name>
    <name type="common">Fruit fly</name>
    <name type="synonym">Scaptodrosophila lebanonensis</name>
    <dbReference type="NCBI Taxonomy" id="7225"/>
    <lineage>
        <taxon>Eukaryota</taxon>
        <taxon>Metazoa</taxon>
        <taxon>Ecdysozoa</taxon>
        <taxon>Arthropoda</taxon>
        <taxon>Hexapoda</taxon>
        <taxon>Insecta</taxon>
        <taxon>Pterygota</taxon>
        <taxon>Neoptera</taxon>
        <taxon>Endopterygota</taxon>
        <taxon>Diptera</taxon>
        <taxon>Brachycera</taxon>
        <taxon>Muscomorpha</taxon>
        <taxon>Ephydroidea</taxon>
        <taxon>Drosophilidae</taxon>
        <taxon>Scaptodrosophila</taxon>
    </lineage>
</organism>
<feature type="region of interest" description="Disordered" evidence="1">
    <location>
        <begin position="58"/>
        <end position="82"/>
    </location>
</feature>
<dbReference type="AlphaFoldDB" id="A0A6J2T1X7"/>
<evidence type="ECO:0000313" key="3">
    <source>
        <dbReference type="RefSeq" id="XP_030369198.1"/>
    </source>
</evidence>
<reference evidence="3" key="1">
    <citation type="submission" date="2025-08" db="UniProtKB">
        <authorList>
            <consortium name="RefSeq"/>
        </authorList>
    </citation>
    <scope>IDENTIFICATION</scope>
    <source>
        <strain evidence="3">11010-0011.00</strain>
        <tissue evidence="3">Whole body</tissue>
    </source>
</reference>
<proteinExistence type="predicted"/>
<name>A0A6J2T1X7_DROLE</name>
<sequence>MDVPRVPFRNYGEELPKLTFGMLNGEELCHSPGYDPPSTVMSRYLNISVSTYKDKTELRPSSGEFASGGGRESKSGAASGSHNITVNKITQDSPASHQCGVEGFVGLQVDGEAIPHGRFPWMAALYHDDDPDPKKLPIVWEKKLEELRIYVGCHDLSSHPETGAIVMDAEVLHASELCVKCGPCMGDSGAGLMIKHSGKWMLRAIISLAQRSGNSCDLFGYVILL</sequence>
<evidence type="ECO:0000313" key="2">
    <source>
        <dbReference type="Proteomes" id="UP000504634"/>
    </source>
</evidence>
<gene>
    <name evidence="3" type="primary">LOC115620203</name>
</gene>
<evidence type="ECO:0000256" key="1">
    <source>
        <dbReference type="SAM" id="MobiDB-lite"/>
    </source>
</evidence>
<keyword evidence="2" id="KW-1185">Reference proteome</keyword>
<accession>A0A6J2T1X7</accession>
<dbReference type="RefSeq" id="XP_030369198.1">
    <property type="nucleotide sequence ID" value="XM_030513338.1"/>
</dbReference>
<dbReference type="SUPFAM" id="SSF50494">
    <property type="entry name" value="Trypsin-like serine proteases"/>
    <property type="match status" value="1"/>
</dbReference>
<dbReference type="GeneID" id="115620203"/>